<dbReference type="Gene3D" id="1.10.3300.10">
    <property type="entry name" value="Jann2411-like domain"/>
    <property type="match status" value="1"/>
</dbReference>
<evidence type="ECO:0000259" key="1">
    <source>
        <dbReference type="Pfam" id="PF11706"/>
    </source>
</evidence>
<dbReference type="PANTHER" id="PTHR35525">
    <property type="entry name" value="BLL6575 PROTEIN"/>
    <property type="match status" value="1"/>
</dbReference>
<dbReference type="InterPro" id="IPR010852">
    <property type="entry name" value="ABATE"/>
</dbReference>
<dbReference type="InterPro" id="IPR021005">
    <property type="entry name" value="Znf_CGNR"/>
</dbReference>
<dbReference type="PANTHER" id="PTHR35525:SF3">
    <property type="entry name" value="BLL6575 PROTEIN"/>
    <property type="match status" value="1"/>
</dbReference>
<dbReference type="AlphaFoldDB" id="A0A917W3W8"/>
<dbReference type="Pfam" id="PF11706">
    <property type="entry name" value="zf-CGNR"/>
    <property type="match status" value="1"/>
</dbReference>
<proteinExistence type="predicted"/>
<evidence type="ECO:0000313" key="2">
    <source>
        <dbReference type="EMBL" id="GGL65138.1"/>
    </source>
</evidence>
<gene>
    <name evidence="2" type="ORF">GCM10007968_31400</name>
</gene>
<dbReference type="RefSeq" id="WP_188805084.1">
    <property type="nucleotide sequence ID" value="NZ_BMOK01000021.1"/>
</dbReference>
<name>A0A917W3W8_9BACL</name>
<protein>
    <recommendedName>
        <fullName evidence="1">Zinc finger CGNR domain-containing protein</fullName>
    </recommendedName>
</protein>
<reference evidence="2" key="1">
    <citation type="journal article" date="2014" name="Int. J. Syst. Evol. Microbiol.">
        <title>Complete genome sequence of Corynebacterium casei LMG S-19264T (=DSM 44701T), isolated from a smear-ripened cheese.</title>
        <authorList>
            <consortium name="US DOE Joint Genome Institute (JGI-PGF)"/>
            <person name="Walter F."/>
            <person name="Albersmeier A."/>
            <person name="Kalinowski J."/>
            <person name="Ruckert C."/>
        </authorList>
    </citation>
    <scope>NUCLEOTIDE SEQUENCE</scope>
    <source>
        <strain evidence="2">JCM 15325</strain>
    </source>
</reference>
<reference evidence="2" key="2">
    <citation type="submission" date="2020-09" db="EMBL/GenBank/DDBJ databases">
        <authorList>
            <person name="Sun Q."/>
            <person name="Ohkuma M."/>
        </authorList>
    </citation>
    <scope>NUCLEOTIDE SEQUENCE</scope>
    <source>
        <strain evidence="2">JCM 15325</strain>
    </source>
</reference>
<sequence length="201" mass="22691">MSEKTFEFVAGTKCLDLANTIGGARGQANASEYLNSYQDLLNWGYQAGMLSKKQIVYLELKSKEYKIEANKVLDRARRLREAIYQIFSAIASQKTPSDPDLAVINLELARGLHQSRIISTPSGYIWGWEEPARLDSIIAPAVRSAADLLTSAALSHVRECASPSCSWLFIDESKNHSRRWCSMKTCGNTNKIRRFRSRHFQ</sequence>
<keyword evidence="3" id="KW-1185">Reference proteome</keyword>
<dbReference type="Pfam" id="PF07336">
    <property type="entry name" value="ABATE"/>
    <property type="match status" value="1"/>
</dbReference>
<feature type="domain" description="Zinc finger CGNR" evidence="1">
    <location>
        <begin position="157"/>
        <end position="199"/>
    </location>
</feature>
<dbReference type="EMBL" id="BMOK01000021">
    <property type="protein sequence ID" value="GGL65138.1"/>
    <property type="molecule type" value="Genomic_DNA"/>
</dbReference>
<evidence type="ECO:0000313" key="3">
    <source>
        <dbReference type="Proteomes" id="UP000654670"/>
    </source>
</evidence>
<dbReference type="SUPFAM" id="SSF160904">
    <property type="entry name" value="Jann2411-like"/>
    <property type="match status" value="1"/>
</dbReference>
<dbReference type="InterPro" id="IPR023286">
    <property type="entry name" value="ABATE_dom_sf"/>
</dbReference>
<accession>A0A917W3W8</accession>
<organism evidence="2 3">
    <name type="scientific">Sporolactobacillus putidus</name>
    <dbReference type="NCBI Taxonomy" id="492735"/>
    <lineage>
        <taxon>Bacteria</taxon>
        <taxon>Bacillati</taxon>
        <taxon>Bacillota</taxon>
        <taxon>Bacilli</taxon>
        <taxon>Bacillales</taxon>
        <taxon>Sporolactobacillaceae</taxon>
        <taxon>Sporolactobacillus</taxon>
    </lineage>
</organism>
<comment type="caution">
    <text evidence="2">The sequence shown here is derived from an EMBL/GenBank/DDBJ whole genome shotgun (WGS) entry which is preliminary data.</text>
</comment>
<dbReference type="Proteomes" id="UP000654670">
    <property type="component" value="Unassembled WGS sequence"/>
</dbReference>